<evidence type="ECO:0000313" key="1">
    <source>
        <dbReference type="EMBL" id="CAG6444033.1"/>
    </source>
</evidence>
<sequence length="191" mass="22431">MVYRFGEARHKFLVQRIVTGVVFDHNFLLLNPGIIRKILLMNIPRHRSLQHPDPIRRQSLCPQVQHVVAGGRRQNSHLQRTRTDLLGTSLDDQFALSLQINNDIRPIFDPLGRRFHRSPGNFVQPMGGLNPEPLPFLVIRLGILLLRPLIVLLEYPHQFLLLLVRRTFGLIEWSHRCRNGIRNRLDCKYYW</sequence>
<dbReference type="EMBL" id="HBUE01230752">
    <property type="protein sequence ID" value="CAG6544824.1"/>
    <property type="molecule type" value="Transcribed_RNA"/>
</dbReference>
<dbReference type="AlphaFoldDB" id="A0A8D7ZW84"/>
<organism evidence="1">
    <name type="scientific">Culex pipiens</name>
    <name type="common">House mosquito</name>
    <dbReference type="NCBI Taxonomy" id="7175"/>
    <lineage>
        <taxon>Eukaryota</taxon>
        <taxon>Metazoa</taxon>
        <taxon>Ecdysozoa</taxon>
        <taxon>Arthropoda</taxon>
        <taxon>Hexapoda</taxon>
        <taxon>Insecta</taxon>
        <taxon>Pterygota</taxon>
        <taxon>Neoptera</taxon>
        <taxon>Endopterygota</taxon>
        <taxon>Diptera</taxon>
        <taxon>Nematocera</taxon>
        <taxon>Culicoidea</taxon>
        <taxon>Culicidae</taxon>
        <taxon>Culicinae</taxon>
        <taxon>Culicini</taxon>
        <taxon>Culex</taxon>
        <taxon>Culex</taxon>
    </lineage>
</organism>
<dbReference type="EMBL" id="HBUE01337538">
    <property type="protein sequence ID" value="CAG6596961.1"/>
    <property type="molecule type" value="Transcribed_RNA"/>
</dbReference>
<dbReference type="EMBL" id="HBUE01337537">
    <property type="protein sequence ID" value="CAG6596959.1"/>
    <property type="molecule type" value="Transcribed_RNA"/>
</dbReference>
<name>A0A8D7ZW84_CULPI</name>
<dbReference type="EMBL" id="HBUE01230750">
    <property type="protein sequence ID" value="CAG6544821.1"/>
    <property type="molecule type" value="Transcribed_RNA"/>
</dbReference>
<dbReference type="EMBL" id="HBUE01002021">
    <property type="protein sequence ID" value="CAG6444033.1"/>
    <property type="molecule type" value="Transcribed_RNA"/>
</dbReference>
<dbReference type="EMBL" id="HBUE01230751">
    <property type="protein sequence ID" value="CAG6544823.1"/>
    <property type="molecule type" value="Transcribed_RNA"/>
</dbReference>
<protein>
    <submittedName>
        <fullName evidence="1">(northern house mosquito) hypothetical protein</fullName>
    </submittedName>
</protein>
<accession>A0A8D7ZW84</accession>
<reference evidence="1" key="1">
    <citation type="submission" date="2021-05" db="EMBL/GenBank/DDBJ databases">
        <authorList>
            <person name="Alioto T."/>
            <person name="Alioto T."/>
            <person name="Gomez Garrido J."/>
        </authorList>
    </citation>
    <scope>NUCLEOTIDE SEQUENCE</scope>
</reference>
<proteinExistence type="predicted"/>
<dbReference type="EMBL" id="HBUE01337539">
    <property type="protein sequence ID" value="CAG6596962.1"/>
    <property type="molecule type" value="Transcribed_RNA"/>
</dbReference>